<dbReference type="GO" id="GO:0003677">
    <property type="term" value="F:DNA binding"/>
    <property type="evidence" value="ECO:0007669"/>
    <property type="project" value="UniProtKB-KW"/>
</dbReference>
<accession>A0A3L9LCA2</accession>
<evidence type="ECO:0000313" key="6">
    <source>
        <dbReference type="EMBL" id="RLY94082.1"/>
    </source>
</evidence>
<dbReference type="SUPFAM" id="SSF46785">
    <property type="entry name" value="Winged helix' DNA-binding domain"/>
    <property type="match status" value="1"/>
</dbReference>
<name>A0A3L9LCA2_9MICC</name>
<dbReference type="InterPro" id="IPR000847">
    <property type="entry name" value="LysR_HTH_N"/>
</dbReference>
<sequence>MLNADRLRILAELSRRGTLRAVAESLSYSTSAVSQQLHQLEKDVGVPLVARAGRRLVLTDQGTVLAAHARTILADMERAEADVLAAGTEPRGTVTVAGFQSAAVTLVPAALSDLHTRHPGVDVVFRLGETDEALAALPGAGVDVVLAESYPGAVVPPAPGVVLVPLLRDPLRLAVGAERAASLDQEGDVLAQLADAAWAADPEHTPPRAWLGEQCRRRGYEPRVTCVSEDLAVQAAFVAGGHAVAVLPELALDSAPEGIVTLPLGDPPPCRTVTAAWRESARNHRAAQAVLEALRRAADAVAGPGAAPVRTPRTVPER</sequence>
<dbReference type="SUPFAM" id="SSF53850">
    <property type="entry name" value="Periplasmic binding protein-like II"/>
    <property type="match status" value="1"/>
</dbReference>
<comment type="caution">
    <text evidence="6">The sequence shown here is derived from an EMBL/GenBank/DDBJ whole genome shotgun (WGS) entry which is preliminary data.</text>
</comment>
<dbReference type="Proteomes" id="UP000277871">
    <property type="component" value="Unassembled WGS sequence"/>
</dbReference>
<dbReference type="PROSITE" id="PS50931">
    <property type="entry name" value="HTH_LYSR"/>
    <property type="match status" value="1"/>
</dbReference>
<organism evidence="6 7">
    <name type="scientific">Kocuria tytonicola</name>
    <dbReference type="NCBI Taxonomy" id="2055946"/>
    <lineage>
        <taxon>Bacteria</taxon>
        <taxon>Bacillati</taxon>
        <taxon>Actinomycetota</taxon>
        <taxon>Actinomycetes</taxon>
        <taxon>Micrococcales</taxon>
        <taxon>Micrococcaceae</taxon>
        <taxon>Kocuria</taxon>
    </lineage>
</organism>
<dbReference type="EMBL" id="RDEX01000001">
    <property type="protein sequence ID" value="RLY94082.1"/>
    <property type="molecule type" value="Genomic_DNA"/>
</dbReference>
<dbReference type="InterPro" id="IPR036390">
    <property type="entry name" value="WH_DNA-bd_sf"/>
</dbReference>
<dbReference type="RefSeq" id="WP_121864060.1">
    <property type="nucleotide sequence ID" value="NZ_RDEX01000001.1"/>
</dbReference>
<dbReference type="PANTHER" id="PTHR30346">
    <property type="entry name" value="TRANSCRIPTIONAL DUAL REGULATOR HCAR-RELATED"/>
    <property type="match status" value="1"/>
</dbReference>
<gene>
    <name evidence="6" type="ORF">EAE32_02290</name>
</gene>
<evidence type="ECO:0000256" key="3">
    <source>
        <dbReference type="ARBA" id="ARBA00023125"/>
    </source>
</evidence>
<proteinExistence type="inferred from homology"/>
<dbReference type="Pfam" id="PF00126">
    <property type="entry name" value="HTH_1"/>
    <property type="match status" value="1"/>
</dbReference>
<evidence type="ECO:0000256" key="1">
    <source>
        <dbReference type="ARBA" id="ARBA00009437"/>
    </source>
</evidence>
<feature type="domain" description="HTH lysR-type" evidence="5">
    <location>
        <begin position="2"/>
        <end position="59"/>
    </location>
</feature>
<evidence type="ECO:0000313" key="7">
    <source>
        <dbReference type="Proteomes" id="UP000277871"/>
    </source>
</evidence>
<evidence type="ECO:0000256" key="2">
    <source>
        <dbReference type="ARBA" id="ARBA00023015"/>
    </source>
</evidence>
<evidence type="ECO:0000259" key="5">
    <source>
        <dbReference type="PROSITE" id="PS50931"/>
    </source>
</evidence>
<keyword evidence="4" id="KW-0804">Transcription</keyword>
<reference evidence="6 7" key="1">
    <citation type="submission" date="2018-10" db="EMBL/GenBank/DDBJ databases">
        <title>Kocuria tytonicola, new bacteria from the preen glands of American barn owls (Tyto furcata).</title>
        <authorList>
            <person name="Braun M.S."/>
            <person name="Wang E."/>
            <person name="Zimmermann S."/>
            <person name="Boutin S."/>
            <person name="Wagner H."/>
            <person name="Wink M."/>
        </authorList>
    </citation>
    <scope>NUCLEOTIDE SEQUENCE [LARGE SCALE GENOMIC DNA]</scope>
    <source>
        <strain evidence="6 7">473</strain>
    </source>
</reference>
<evidence type="ECO:0000256" key="4">
    <source>
        <dbReference type="ARBA" id="ARBA00023163"/>
    </source>
</evidence>
<dbReference type="InterPro" id="IPR036388">
    <property type="entry name" value="WH-like_DNA-bd_sf"/>
</dbReference>
<keyword evidence="3" id="KW-0238">DNA-binding</keyword>
<keyword evidence="7" id="KW-1185">Reference proteome</keyword>
<keyword evidence="2" id="KW-0805">Transcription regulation</keyword>
<dbReference type="Gene3D" id="1.10.10.10">
    <property type="entry name" value="Winged helix-like DNA-binding domain superfamily/Winged helix DNA-binding domain"/>
    <property type="match status" value="1"/>
</dbReference>
<dbReference type="Pfam" id="PF03466">
    <property type="entry name" value="LysR_substrate"/>
    <property type="match status" value="1"/>
</dbReference>
<protein>
    <submittedName>
        <fullName evidence="6">LysR family transcriptional regulator</fullName>
    </submittedName>
</protein>
<dbReference type="Gene3D" id="3.40.190.10">
    <property type="entry name" value="Periplasmic binding protein-like II"/>
    <property type="match status" value="2"/>
</dbReference>
<dbReference type="GO" id="GO:0003700">
    <property type="term" value="F:DNA-binding transcription factor activity"/>
    <property type="evidence" value="ECO:0007669"/>
    <property type="project" value="InterPro"/>
</dbReference>
<dbReference type="InterPro" id="IPR005119">
    <property type="entry name" value="LysR_subst-bd"/>
</dbReference>
<dbReference type="PANTHER" id="PTHR30346:SF29">
    <property type="entry name" value="LYSR SUBSTRATE-BINDING"/>
    <property type="match status" value="1"/>
</dbReference>
<dbReference type="GO" id="GO:0032993">
    <property type="term" value="C:protein-DNA complex"/>
    <property type="evidence" value="ECO:0007669"/>
    <property type="project" value="TreeGrafter"/>
</dbReference>
<dbReference type="AlphaFoldDB" id="A0A3L9LCA2"/>
<comment type="similarity">
    <text evidence="1">Belongs to the LysR transcriptional regulatory family.</text>
</comment>